<dbReference type="RefSeq" id="WP_084526644.1">
    <property type="nucleotide sequence ID" value="NZ_FQWD01000005.1"/>
</dbReference>
<evidence type="ECO:0000256" key="2">
    <source>
        <dbReference type="SAM" id="SignalP"/>
    </source>
</evidence>
<keyword evidence="2" id="KW-0732">Signal</keyword>
<accession>A0A1M5NXZ5</accession>
<dbReference type="SUPFAM" id="SSF51261">
    <property type="entry name" value="Duplicated hybrid motif"/>
    <property type="match status" value="1"/>
</dbReference>
<dbReference type="AlphaFoldDB" id="A0A1M5NXZ5"/>
<sequence>MSLAVSNVWLKAITRAVVAGCMLLLLSTVAQAQDSDDAEKELAALQEELKARQQALLNSRASAEELQAVLAESEKQIGAVAGKLNTTRKALAENKQQQASLTRRQAELREAIGQQQSMLAGQLKSAFIAGHYDYAKMIFYQQDAARFERIITYYKYLNQARQANITQFTATVTELESVTASLQQKASELNQLQADQQQQQNELVARQQDRQQTLKQLNAKIAGEETRIAQLREAEQALVEAIERAQRMSQIPQELTGLASDKGRLLKPADGSVRKLFGKRRQGQVRWKGIMIDGREGSAVKAIAHGRVVYSDWLRGFGLVTIIEHGDGFMTVYGHNQALLRQAGESVAKGETVALLGQSGGQNSPNLYFEIRHKGKAVNPADWLDL</sequence>
<organism evidence="4 5">
    <name type="scientific">Marisediminitalea aggregata</name>
    <dbReference type="NCBI Taxonomy" id="634436"/>
    <lineage>
        <taxon>Bacteria</taxon>
        <taxon>Pseudomonadati</taxon>
        <taxon>Pseudomonadota</taxon>
        <taxon>Gammaproteobacteria</taxon>
        <taxon>Alteromonadales</taxon>
        <taxon>Alteromonadaceae</taxon>
        <taxon>Marisediminitalea</taxon>
    </lineage>
</organism>
<evidence type="ECO:0000313" key="5">
    <source>
        <dbReference type="Proteomes" id="UP000184520"/>
    </source>
</evidence>
<dbReference type="Gene3D" id="2.70.70.10">
    <property type="entry name" value="Glucose Permease (Domain IIA)"/>
    <property type="match status" value="1"/>
</dbReference>
<dbReference type="InterPro" id="IPR016047">
    <property type="entry name" value="M23ase_b-sheet_dom"/>
</dbReference>
<evidence type="ECO:0000256" key="1">
    <source>
        <dbReference type="SAM" id="Coils"/>
    </source>
</evidence>
<proteinExistence type="predicted"/>
<name>A0A1M5NXZ5_9ALTE</name>
<dbReference type="PANTHER" id="PTHR21666:SF270">
    <property type="entry name" value="MUREIN HYDROLASE ACTIVATOR ENVC"/>
    <property type="match status" value="1"/>
</dbReference>
<dbReference type="PANTHER" id="PTHR21666">
    <property type="entry name" value="PEPTIDASE-RELATED"/>
    <property type="match status" value="1"/>
</dbReference>
<keyword evidence="4" id="KW-0378">Hydrolase</keyword>
<feature type="domain" description="M23ase beta-sheet core" evidence="3">
    <location>
        <begin position="287"/>
        <end position="380"/>
    </location>
</feature>
<protein>
    <submittedName>
        <fullName evidence="4">Septal ring factor EnvC, activator of murein hydrolases AmiA and AmiB</fullName>
    </submittedName>
</protein>
<dbReference type="EMBL" id="FQWD01000005">
    <property type="protein sequence ID" value="SHG94436.1"/>
    <property type="molecule type" value="Genomic_DNA"/>
</dbReference>
<evidence type="ECO:0000259" key="3">
    <source>
        <dbReference type="Pfam" id="PF01551"/>
    </source>
</evidence>
<evidence type="ECO:0000313" key="4">
    <source>
        <dbReference type="EMBL" id="SHG94436.1"/>
    </source>
</evidence>
<dbReference type="Gene3D" id="6.10.250.3150">
    <property type="match status" value="1"/>
</dbReference>
<dbReference type="InterPro" id="IPR050570">
    <property type="entry name" value="Cell_wall_metabolism_enzyme"/>
</dbReference>
<gene>
    <name evidence="4" type="ORF">SAMN05216361_3398</name>
</gene>
<feature type="coiled-coil region" evidence="1">
    <location>
        <begin position="28"/>
        <end position="111"/>
    </location>
</feature>
<dbReference type="GO" id="GO:0004222">
    <property type="term" value="F:metalloendopeptidase activity"/>
    <property type="evidence" value="ECO:0007669"/>
    <property type="project" value="TreeGrafter"/>
</dbReference>
<keyword evidence="1" id="KW-0175">Coiled coil</keyword>
<feature type="chain" id="PRO_5012612610" evidence="2">
    <location>
        <begin position="33"/>
        <end position="386"/>
    </location>
</feature>
<dbReference type="CDD" id="cd12797">
    <property type="entry name" value="M23_peptidase"/>
    <property type="match status" value="1"/>
</dbReference>
<keyword evidence="5" id="KW-1185">Reference proteome</keyword>
<dbReference type="Pfam" id="PF01551">
    <property type="entry name" value="Peptidase_M23"/>
    <property type="match status" value="1"/>
</dbReference>
<dbReference type="STRING" id="634436.SAMN05216361_3398"/>
<feature type="coiled-coil region" evidence="1">
    <location>
        <begin position="172"/>
        <end position="251"/>
    </location>
</feature>
<reference evidence="5" key="1">
    <citation type="submission" date="2016-11" db="EMBL/GenBank/DDBJ databases">
        <authorList>
            <person name="Varghese N."/>
            <person name="Submissions S."/>
        </authorList>
    </citation>
    <scope>NUCLEOTIDE SEQUENCE [LARGE SCALE GENOMIC DNA]</scope>
    <source>
        <strain evidence="5">CGMCC 1.8995</strain>
    </source>
</reference>
<dbReference type="Proteomes" id="UP000184520">
    <property type="component" value="Unassembled WGS sequence"/>
</dbReference>
<dbReference type="InterPro" id="IPR011055">
    <property type="entry name" value="Dup_hybrid_motif"/>
</dbReference>
<dbReference type="FunFam" id="2.70.70.10:FF:000003">
    <property type="entry name" value="Murein hydrolase activator EnvC"/>
    <property type="match status" value="1"/>
</dbReference>
<feature type="signal peptide" evidence="2">
    <location>
        <begin position="1"/>
        <end position="32"/>
    </location>
</feature>